<protein>
    <submittedName>
        <fullName evidence="2">Uncharacterized protein</fullName>
    </submittedName>
</protein>
<dbReference type="STRING" id="38301.NX84_03990"/>
<name>A0A2X4URE1_9CORY</name>
<dbReference type="Proteomes" id="UP000249264">
    <property type="component" value="Chromosome 1"/>
</dbReference>
<proteinExistence type="predicted"/>
<accession>A0A2X4URE1</accession>
<feature type="region of interest" description="Disordered" evidence="1">
    <location>
        <begin position="49"/>
        <end position="74"/>
    </location>
</feature>
<sequence length="74" mass="8345">MGTLKVFIRAGRFRLNDDSPRVHSQLNEVARHGVRFPEAGDDDRFLRHHAGSHHRSVKATAQQRAGLTGHHTRA</sequence>
<dbReference type="AlphaFoldDB" id="A0A2X4URE1"/>
<reference evidence="2 3" key="1">
    <citation type="submission" date="2018-06" db="EMBL/GenBank/DDBJ databases">
        <authorList>
            <consortium name="Pathogen Informatics"/>
            <person name="Doyle S."/>
        </authorList>
    </citation>
    <scope>NUCLEOTIDE SEQUENCE [LARGE SCALE GENOMIC DNA]</scope>
    <source>
        <strain evidence="2 3">NCTC10288</strain>
    </source>
</reference>
<evidence type="ECO:0000313" key="3">
    <source>
        <dbReference type="Proteomes" id="UP000249264"/>
    </source>
</evidence>
<evidence type="ECO:0000313" key="2">
    <source>
        <dbReference type="EMBL" id="SQI00654.1"/>
    </source>
</evidence>
<evidence type="ECO:0000256" key="1">
    <source>
        <dbReference type="SAM" id="MobiDB-lite"/>
    </source>
</evidence>
<gene>
    <name evidence="2" type="ORF">NCTC10288_01972</name>
</gene>
<organism evidence="2 3">
    <name type="scientific">Corynebacterium minutissimum</name>
    <dbReference type="NCBI Taxonomy" id="38301"/>
    <lineage>
        <taxon>Bacteria</taxon>
        <taxon>Bacillati</taxon>
        <taxon>Actinomycetota</taxon>
        <taxon>Actinomycetes</taxon>
        <taxon>Mycobacteriales</taxon>
        <taxon>Corynebacteriaceae</taxon>
        <taxon>Corynebacterium</taxon>
    </lineage>
</organism>
<dbReference type="EMBL" id="LS483460">
    <property type="protein sequence ID" value="SQI00654.1"/>
    <property type="molecule type" value="Genomic_DNA"/>
</dbReference>
<dbReference type="KEGG" id="cmin:NCTC10288_01972"/>